<keyword evidence="3" id="KW-1185">Reference proteome</keyword>
<sequence length="321" mass="35989">MAFGLPTPTTLRGAERTSRDRGGSGRTKLKCWFRSGFGGPTKRKGEDEADKSLLTPSTCVSQLFTGPPPHPCVRYPIRSSIPATPWIMRCRAGEHSSFHSSPARSRLPRRHCSCFSSHFGYETGATQHHRTRARLRAAGGHGRASSTRQRISRPFSRISRRDPPIHSWKETRRHRLGLPCASPKPRPHPPRHSQDRRDARTREYYPQPRKTRRRQQPHSLGPKSHSHLPHRLPYPRADQRASTHSSSRGESAPASLRIAFALNCRTLTLSPNRIGSTPPLPAPRSPLPAHPTQRNRCAFLSPTPTVVVPRVTVLRDAPAVF</sequence>
<dbReference type="AlphaFoldDB" id="A0AAW0EFY2"/>
<evidence type="ECO:0000313" key="2">
    <source>
        <dbReference type="EMBL" id="KAK7062447.1"/>
    </source>
</evidence>
<evidence type="ECO:0000256" key="1">
    <source>
        <dbReference type="SAM" id="MobiDB-lite"/>
    </source>
</evidence>
<organism evidence="2 3">
    <name type="scientific">Favolaschia claudopus</name>
    <dbReference type="NCBI Taxonomy" id="2862362"/>
    <lineage>
        <taxon>Eukaryota</taxon>
        <taxon>Fungi</taxon>
        <taxon>Dikarya</taxon>
        <taxon>Basidiomycota</taxon>
        <taxon>Agaricomycotina</taxon>
        <taxon>Agaricomycetes</taxon>
        <taxon>Agaricomycetidae</taxon>
        <taxon>Agaricales</taxon>
        <taxon>Marasmiineae</taxon>
        <taxon>Mycenaceae</taxon>
        <taxon>Favolaschia</taxon>
    </lineage>
</organism>
<feature type="compositionally biased region" description="Basic and acidic residues" evidence="1">
    <location>
        <begin position="159"/>
        <end position="170"/>
    </location>
</feature>
<evidence type="ECO:0000313" key="3">
    <source>
        <dbReference type="Proteomes" id="UP001362999"/>
    </source>
</evidence>
<feature type="compositionally biased region" description="Pro residues" evidence="1">
    <location>
        <begin position="278"/>
        <end position="289"/>
    </location>
</feature>
<accession>A0AAW0EFY2</accession>
<feature type="compositionally biased region" description="Low complexity" evidence="1">
    <location>
        <begin position="143"/>
        <end position="157"/>
    </location>
</feature>
<name>A0AAW0EFY2_9AGAR</name>
<dbReference type="Proteomes" id="UP001362999">
    <property type="component" value="Unassembled WGS sequence"/>
</dbReference>
<feature type="compositionally biased region" description="Basic and acidic residues" evidence="1">
    <location>
        <begin position="192"/>
        <end position="203"/>
    </location>
</feature>
<feature type="compositionally biased region" description="Polar residues" evidence="1">
    <location>
        <begin position="240"/>
        <end position="249"/>
    </location>
</feature>
<feature type="region of interest" description="Disordered" evidence="1">
    <location>
        <begin position="125"/>
        <end position="252"/>
    </location>
</feature>
<feature type="region of interest" description="Disordered" evidence="1">
    <location>
        <begin position="1"/>
        <end position="27"/>
    </location>
</feature>
<feature type="region of interest" description="Disordered" evidence="1">
    <location>
        <begin position="272"/>
        <end position="291"/>
    </location>
</feature>
<proteinExistence type="predicted"/>
<comment type="caution">
    <text evidence="2">The sequence shown here is derived from an EMBL/GenBank/DDBJ whole genome shotgun (WGS) entry which is preliminary data.</text>
</comment>
<protein>
    <submittedName>
        <fullName evidence="2">Uncharacterized protein</fullName>
    </submittedName>
</protein>
<gene>
    <name evidence="2" type="ORF">R3P38DRAFT_696831</name>
</gene>
<feature type="compositionally biased region" description="Basic and acidic residues" evidence="1">
    <location>
        <begin position="13"/>
        <end position="23"/>
    </location>
</feature>
<reference evidence="2 3" key="1">
    <citation type="journal article" date="2024" name="J Genomics">
        <title>Draft genome sequencing and assembly of Favolaschia claudopus CIRM-BRFM 2984 isolated from oak limbs.</title>
        <authorList>
            <person name="Navarro D."/>
            <person name="Drula E."/>
            <person name="Chaduli D."/>
            <person name="Cazenave R."/>
            <person name="Ahrendt S."/>
            <person name="Wang J."/>
            <person name="Lipzen A."/>
            <person name="Daum C."/>
            <person name="Barry K."/>
            <person name="Grigoriev I.V."/>
            <person name="Favel A."/>
            <person name="Rosso M.N."/>
            <person name="Martin F."/>
        </authorList>
    </citation>
    <scope>NUCLEOTIDE SEQUENCE [LARGE SCALE GENOMIC DNA]</scope>
    <source>
        <strain evidence="2 3">CIRM-BRFM 2984</strain>
    </source>
</reference>
<dbReference type="EMBL" id="JAWWNJ010000002">
    <property type="protein sequence ID" value="KAK7062447.1"/>
    <property type="molecule type" value="Genomic_DNA"/>
</dbReference>